<gene>
    <name evidence="1" type="ORF">EBB45_15570</name>
</gene>
<dbReference type="Proteomes" id="UP000274033">
    <property type="component" value="Unassembled WGS sequence"/>
</dbReference>
<sequence>MKKNNKKIAFFAMMAIALFIVLAIMTYQNQWNQKQYFLDNFQQQFVELQGVITHVEKENWSHPELISNQLSLILDDLEYVMLNHSYPSKVLSEDEKFMFARIYGSLNQLPFNEIYHEAVWSKKDLEKVNIVNEALVKAELKMETTIPVDWDVFMNQCKILDKELQKLRSMQK</sequence>
<proteinExistence type="predicted"/>
<name>A0A3N9UB85_9BACI</name>
<reference evidence="1 2" key="1">
    <citation type="journal article" date="2013" name="J. Microbiol.">
        <title>Lysinibacillus chungkukjangi sp. nov., isolated from Chungkukjang, Korean fermented soybean food.</title>
        <authorList>
            <person name="Kim S.J."/>
            <person name="Jang Y.H."/>
            <person name="Hamada M."/>
            <person name="Ahn J.H."/>
            <person name="Weon H.Y."/>
            <person name="Suzuki K."/>
            <person name="Whang K.S."/>
            <person name="Kwon S.W."/>
        </authorList>
    </citation>
    <scope>NUCLEOTIDE SEQUENCE [LARGE SCALE GENOMIC DNA]</scope>
    <source>
        <strain evidence="1 2">MCCC 1A12701</strain>
    </source>
</reference>
<dbReference type="OrthoDB" id="2870318at2"/>
<evidence type="ECO:0000313" key="1">
    <source>
        <dbReference type="EMBL" id="RQW73667.1"/>
    </source>
</evidence>
<evidence type="ECO:0000313" key="2">
    <source>
        <dbReference type="Proteomes" id="UP000274033"/>
    </source>
</evidence>
<protein>
    <submittedName>
        <fullName evidence="1">Uncharacterized protein</fullName>
    </submittedName>
</protein>
<organism evidence="1 2">
    <name type="scientific">Lysinibacillus composti</name>
    <dbReference type="NCBI Taxonomy" id="720633"/>
    <lineage>
        <taxon>Bacteria</taxon>
        <taxon>Bacillati</taxon>
        <taxon>Bacillota</taxon>
        <taxon>Bacilli</taxon>
        <taxon>Bacillales</taxon>
        <taxon>Bacillaceae</taxon>
        <taxon>Lysinibacillus</taxon>
    </lineage>
</organism>
<comment type="caution">
    <text evidence="1">The sequence shown here is derived from an EMBL/GenBank/DDBJ whole genome shotgun (WGS) entry which is preliminary data.</text>
</comment>
<dbReference type="AlphaFoldDB" id="A0A3N9UB85"/>
<accession>A0A3N9UB85</accession>
<keyword evidence="2" id="KW-1185">Reference proteome</keyword>
<dbReference type="RefSeq" id="WP_124766267.1">
    <property type="nucleotide sequence ID" value="NZ_JAFBDY010000016.1"/>
</dbReference>
<dbReference type="EMBL" id="RRCT01000017">
    <property type="protein sequence ID" value="RQW73667.1"/>
    <property type="molecule type" value="Genomic_DNA"/>
</dbReference>